<proteinExistence type="inferred from homology"/>
<accession>A0A6I9W509</accession>
<dbReference type="PRINTS" id="PR00171">
    <property type="entry name" value="SUGRTRNSPORT"/>
</dbReference>
<dbReference type="NCBIfam" id="TIGR00879">
    <property type="entry name" value="SP"/>
    <property type="match status" value="1"/>
</dbReference>
<keyword evidence="2" id="KW-1003">Cell membrane</keyword>
<dbReference type="Pfam" id="PF00083">
    <property type="entry name" value="Sugar_tr"/>
    <property type="match status" value="1"/>
</dbReference>
<dbReference type="InterPro" id="IPR005829">
    <property type="entry name" value="Sugar_transporter_CS"/>
</dbReference>
<evidence type="ECO:0000259" key="10">
    <source>
        <dbReference type="PROSITE" id="PS50850"/>
    </source>
</evidence>
<dbReference type="AlphaFoldDB" id="A0A6I9W509"/>
<evidence type="ECO:0000313" key="12">
    <source>
        <dbReference type="RefSeq" id="XP_011636518.2"/>
    </source>
</evidence>
<feature type="transmembrane region" description="Helical" evidence="9">
    <location>
        <begin position="53"/>
        <end position="76"/>
    </location>
</feature>
<evidence type="ECO:0000256" key="5">
    <source>
        <dbReference type="ARBA" id="ARBA00023136"/>
    </source>
</evidence>
<evidence type="ECO:0000256" key="3">
    <source>
        <dbReference type="ARBA" id="ARBA00022692"/>
    </source>
</evidence>
<feature type="transmembrane region" description="Helical" evidence="9">
    <location>
        <begin position="83"/>
        <end position="103"/>
    </location>
</feature>
<keyword evidence="8" id="KW-0813">Transport</keyword>
<keyword evidence="3 9" id="KW-0812">Transmembrane</keyword>
<dbReference type="InterPro" id="IPR020846">
    <property type="entry name" value="MFS_dom"/>
</dbReference>
<dbReference type="InterPro" id="IPR005828">
    <property type="entry name" value="MFS_sugar_transport-like"/>
</dbReference>
<dbReference type="PROSITE" id="PS50850">
    <property type="entry name" value="MFS"/>
    <property type="match status" value="1"/>
</dbReference>
<feature type="transmembrane region" description="Helical" evidence="9">
    <location>
        <begin position="109"/>
        <end position="127"/>
    </location>
</feature>
<keyword evidence="5 9" id="KW-0472">Membrane</keyword>
<dbReference type="GeneID" id="105426813"/>
<evidence type="ECO:0000256" key="2">
    <source>
        <dbReference type="ARBA" id="ARBA00022475"/>
    </source>
</evidence>
<dbReference type="RefSeq" id="XP_011636518.2">
    <property type="nucleotide sequence ID" value="XM_011638216.2"/>
</dbReference>
<sequence>MKKIYLAAVAGNLGMLSTGQYIGWASPSLPLLIMKDNDDPKSSVSLTLEEASWVISLLTLGGITGCVSCIFMVNIFGRKKTMLFTIVPTIISWLLIAFATSAWELYVSRFVGGLSLGIAYSATPMYLGEISPADIRGKLSSMLTVAVKLGILIEFVIGPFLSMRNLAFVSLVAPCLFVIAFIWLPESPYYLMRCDAKQKAINCLVQLRGKEDVDKEADNIEQFVKTDLANKANFRELIFVPGNRRALITLMCLGIFQQSSGSQAVMQYAETIFNQINSNLEGKYLTIILGVVQLIFAIISMTITDRYGRKPLLIISSIGSACSTAMIATYFHLQYYRVDTNNITWLPAIGAVTYIVMYAIGLAGIPFTLASELFPMNVKAIGTTTTILITNVTAFIVTKLYPSLSEMTGTHTSFWLFTACSIISALFTFFYIFETKGKTLEQIQQKLHSLSK</sequence>
<feature type="transmembrane region" description="Helical" evidence="9">
    <location>
        <begin position="311"/>
        <end position="333"/>
    </location>
</feature>
<keyword evidence="6" id="KW-0325">Glycoprotein</keyword>
<evidence type="ECO:0000256" key="8">
    <source>
        <dbReference type="RuleBase" id="RU003346"/>
    </source>
</evidence>
<evidence type="ECO:0000313" key="11">
    <source>
        <dbReference type="Proteomes" id="UP000504615"/>
    </source>
</evidence>
<comment type="subcellular location">
    <subcellularLocation>
        <location evidence="1">Cell membrane</location>
        <topology evidence="1">Multi-pass membrane protein</topology>
    </subcellularLocation>
</comment>
<dbReference type="Proteomes" id="UP000504615">
    <property type="component" value="Unplaced"/>
</dbReference>
<dbReference type="InterPro" id="IPR050549">
    <property type="entry name" value="MFS_Trehalose_Transporter"/>
</dbReference>
<organism evidence="11 12">
    <name type="scientific">Pogonomyrmex barbatus</name>
    <name type="common">red harvester ant</name>
    <dbReference type="NCBI Taxonomy" id="144034"/>
    <lineage>
        <taxon>Eukaryota</taxon>
        <taxon>Metazoa</taxon>
        <taxon>Ecdysozoa</taxon>
        <taxon>Arthropoda</taxon>
        <taxon>Hexapoda</taxon>
        <taxon>Insecta</taxon>
        <taxon>Pterygota</taxon>
        <taxon>Neoptera</taxon>
        <taxon>Endopterygota</taxon>
        <taxon>Hymenoptera</taxon>
        <taxon>Apocrita</taxon>
        <taxon>Aculeata</taxon>
        <taxon>Formicoidea</taxon>
        <taxon>Formicidae</taxon>
        <taxon>Myrmicinae</taxon>
        <taxon>Pogonomyrmex</taxon>
    </lineage>
</organism>
<keyword evidence="4 9" id="KW-1133">Transmembrane helix</keyword>
<dbReference type="Gene3D" id="1.20.1250.20">
    <property type="entry name" value="MFS general substrate transporter like domains"/>
    <property type="match status" value="1"/>
</dbReference>
<dbReference type="GO" id="GO:0005886">
    <property type="term" value="C:plasma membrane"/>
    <property type="evidence" value="ECO:0007669"/>
    <property type="project" value="UniProtKB-SubCell"/>
</dbReference>
<evidence type="ECO:0000256" key="6">
    <source>
        <dbReference type="ARBA" id="ARBA00023180"/>
    </source>
</evidence>
<dbReference type="InterPro" id="IPR003663">
    <property type="entry name" value="Sugar/inositol_transpt"/>
</dbReference>
<evidence type="ECO:0000256" key="1">
    <source>
        <dbReference type="ARBA" id="ARBA00004651"/>
    </source>
</evidence>
<protein>
    <submittedName>
        <fullName evidence="12">Facilitated trehalose transporter Tret1-like</fullName>
    </submittedName>
</protein>
<feature type="transmembrane region" description="Helical" evidence="9">
    <location>
        <begin position="284"/>
        <end position="304"/>
    </location>
</feature>
<feature type="transmembrane region" description="Helical" evidence="9">
    <location>
        <begin position="381"/>
        <end position="401"/>
    </location>
</feature>
<dbReference type="InterPro" id="IPR036259">
    <property type="entry name" value="MFS_trans_sf"/>
</dbReference>
<dbReference type="GO" id="GO:0022857">
    <property type="term" value="F:transmembrane transporter activity"/>
    <property type="evidence" value="ECO:0007669"/>
    <property type="project" value="InterPro"/>
</dbReference>
<evidence type="ECO:0000256" key="9">
    <source>
        <dbReference type="SAM" id="Phobius"/>
    </source>
</evidence>
<keyword evidence="11" id="KW-1185">Reference proteome</keyword>
<dbReference type="PROSITE" id="PS00217">
    <property type="entry name" value="SUGAR_TRANSPORT_2"/>
    <property type="match status" value="1"/>
</dbReference>
<evidence type="ECO:0000256" key="4">
    <source>
        <dbReference type="ARBA" id="ARBA00022989"/>
    </source>
</evidence>
<evidence type="ECO:0000256" key="7">
    <source>
        <dbReference type="ARBA" id="ARBA00024348"/>
    </source>
</evidence>
<dbReference type="OrthoDB" id="4142200at2759"/>
<feature type="transmembrane region" description="Helical" evidence="9">
    <location>
        <begin position="413"/>
        <end position="433"/>
    </location>
</feature>
<name>A0A6I9W509_9HYME</name>
<dbReference type="PANTHER" id="PTHR48021:SF46">
    <property type="entry name" value="MAJOR FACILITATOR SUPERFAMILY (MFS) PROFILE DOMAIN-CONTAINING PROTEIN"/>
    <property type="match status" value="1"/>
</dbReference>
<dbReference type="PANTHER" id="PTHR48021">
    <property type="match status" value="1"/>
</dbReference>
<feature type="transmembrane region" description="Helical" evidence="9">
    <location>
        <begin position="166"/>
        <end position="184"/>
    </location>
</feature>
<gene>
    <name evidence="12" type="primary">LOC105426813</name>
</gene>
<comment type="similarity">
    <text evidence="7">Belongs to the major facilitator superfamily. Sugar transporter (TC 2.A.1.1) family. Trehalose transporter subfamily.</text>
</comment>
<dbReference type="FunFam" id="1.20.1250.20:FF:000055">
    <property type="entry name" value="Facilitated trehalose transporter Tret1-2 homolog"/>
    <property type="match status" value="1"/>
</dbReference>
<dbReference type="SUPFAM" id="SSF103473">
    <property type="entry name" value="MFS general substrate transporter"/>
    <property type="match status" value="1"/>
</dbReference>
<reference evidence="12" key="1">
    <citation type="submission" date="2025-08" db="UniProtKB">
        <authorList>
            <consortium name="RefSeq"/>
        </authorList>
    </citation>
    <scope>IDENTIFICATION</scope>
</reference>
<feature type="transmembrane region" description="Helical" evidence="9">
    <location>
        <begin position="139"/>
        <end position="160"/>
    </location>
</feature>
<dbReference type="KEGG" id="pbar:105426813"/>
<feature type="transmembrane region" description="Helical" evidence="9">
    <location>
        <begin position="345"/>
        <end position="369"/>
    </location>
</feature>
<feature type="domain" description="Major facilitator superfamily (MFS) profile" evidence="10">
    <location>
        <begin position="3"/>
        <end position="436"/>
    </location>
</feature>